<dbReference type="EMBL" id="AMYB01000007">
    <property type="protein sequence ID" value="OAD00333.1"/>
    <property type="molecule type" value="Genomic_DNA"/>
</dbReference>
<accession>A0A168ITB9</accession>
<dbReference type="Proteomes" id="UP000077051">
    <property type="component" value="Unassembled WGS sequence"/>
</dbReference>
<reference evidence="1 2" key="1">
    <citation type="submission" date="2015-06" db="EMBL/GenBank/DDBJ databases">
        <title>Expansion of signal transduction pathways in fungi by whole-genome duplication.</title>
        <authorList>
            <consortium name="DOE Joint Genome Institute"/>
            <person name="Corrochano L.M."/>
            <person name="Kuo A."/>
            <person name="Marcet-Houben M."/>
            <person name="Polaino S."/>
            <person name="Salamov A."/>
            <person name="Villalobos J.M."/>
            <person name="Alvarez M.I."/>
            <person name="Avalos J."/>
            <person name="Benito E.P."/>
            <person name="Benoit I."/>
            <person name="Burger G."/>
            <person name="Camino L.P."/>
            <person name="Canovas D."/>
            <person name="Cerda-Olmedo E."/>
            <person name="Cheng J.-F."/>
            <person name="Dominguez A."/>
            <person name="Elias M."/>
            <person name="Eslava A.P."/>
            <person name="Glaser F."/>
            <person name="Grimwood J."/>
            <person name="Gutierrez G."/>
            <person name="Heitman J."/>
            <person name="Henrissat B."/>
            <person name="Iturriaga E.A."/>
            <person name="Lang B.F."/>
            <person name="Lavin J.L."/>
            <person name="Lee S."/>
            <person name="Li W."/>
            <person name="Lindquist E."/>
            <person name="Lopez-Garcia S."/>
            <person name="Luque E.M."/>
            <person name="Marcos A.T."/>
            <person name="Martin J."/>
            <person name="Mccluskey K."/>
            <person name="Medina H.R."/>
            <person name="Miralles-Duran A."/>
            <person name="Miyazaki A."/>
            <person name="Munoz-Torres E."/>
            <person name="Oguiza J.A."/>
            <person name="Ohm R."/>
            <person name="Olmedo M."/>
            <person name="Orejas M."/>
            <person name="Ortiz-Castellanos L."/>
            <person name="Pisabarro A.G."/>
            <person name="Rodriguez-Romero J."/>
            <person name="Ruiz-Herrera J."/>
            <person name="Ruiz-Vazquez R."/>
            <person name="Sanz C."/>
            <person name="Schackwitz W."/>
            <person name="Schmutz J."/>
            <person name="Shahriari M."/>
            <person name="Shelest E."/>
            <person name="Silva-Franco F."/>
            <person name="Soanes D."/>
            <person name="Syed K."/>
            <person name="Tagua V.G."/>
            <person name="Talbot N.J."/>
            <person name="Thon M."/>
            <person name="De Vries R.P."/>
            <person name="Wiebenga A."/>
            <person name="Yadav J.S."/>
            <person name="Braun E.L."/>
            <person name="Baker S."/>
            <person name="Garre V."/>
            <person name="Horwitz B."/>
            <person name="Torres-Martinez S."/>
            <person name="Idnurm A."/>
            <person name="Herrera-Estrella A."/>
            <person name="Gabaldon T."/>
            <person name="Grigoriev I.V."/>
        </authorList>
    </citation>
    <scope>NUCLEOTIDE SEQUENCE [LARGE SCALE GENOMIC DNA]</scope>
    <source>
        <strain evidence="1 2">CBS 277.49</strain>
    </source>
</reference>
<organism evidence="1 2">
    <name type="scientific">Mucor lusitanicus CBS 277.49</name>
    <dbReference type="NCBI Taxonomy" id="747725"/>
    <lineage>
        <taxon>Eukaryota</taxon>
        <taxon>Fungi</taxon>
        <taxon>Fungi incertae sedis</taxon>
        <taxon>Mucoromycota</taxon>
        <taxon>Mucoromycotina</taxon>
        <taxon>Mucoromycetes</taxon>
        <taxon>Mucorales</taxon>
        <taxon>Mucorineae</taxon>
        <taxon>Mucoraceae</taxon>
        <taxon>Mucor</taxon>
    </lineage>
</organism>
<dbReference type="AlphaFoldDB" id="A0A168ITB9"/>
<proteinExistence type="predicted"/>
<protein>
    <submittedName>
        <fullName evidence="1">Uncharacterized protein</fullName>
    </submittedName>
</protein>
<dbReference type="OrthoDB" id="2290473at2759"/>
<keyword evidence="2" id="KW-1185">Reference proteome</keyword>
<gene>
    <name evidence="1" type="ORF">MUCCIDRAFT_85743</name>
</gene>
<dbReference type="VEuPathDB" id="FungiDB:MUCCIDRAFT_85743"/>
<evidence type="ECO:0000313" key="2">
    <source>
        <dbReference type="Proteomes" id="UP000077051"/>
    </source>
</evidence>
<evidence type="ECO:0000313" key="1">
    <source>
        <dbReference type="EMBL" id="OAD00333.1"/>
    </source>
</evidence>
<sequence>MPALLEKSADLQKKVDDVLDMWKQQEEEAPASTDSNLYARPENNQSVSVTVGDLRVLAAKAGIPVPEPRADKECGATFNTCFYLRKAGVRLNSTTRHCKFVCLTDGYSCCFLLQKKIKKKMAGTTLTPSKMKKKVQG</sequence>
<name>A0A168ITB9_MUCCL</name>
<comment type="caution">
    <text evidence="1">The sequence shown here is derived from an EMBL/GenBank/DDBJ whole genome shotgun (WGS) entry which is preliminary data.</text>
</comment>